<evidence type="ECO:0000313" key="1">
    <source>
        <dbReference type="EMBL" id="GGJ65923.1"/>
    </source>
</evidence>
<dbReference type="EMBL" id="BMOE01000001">
    <property type="protein sequence ID" value="GGJ65923.1"/>
    <property type="molecule type" value="Genomic_DNA"/>
</dbReference>
<dbReference type="Proteomes" id="UP000635726">
    <property type="component" value="Unassembled WGS sequence"/>
</dbReference>
<keyword evidence="2" id="KW-1185">Reference proteome</keyword>
<sequence>MDGVYGIGARRYGFPVMGAGCRPGGVGGGYRASGRAGALRYSAGMTFSPVRAVFWDLGGVLLSNGWDRDQRRAVVTQFGLDADDFQERHKLIVPELEMGRLSLDDYLTQTVFCRPVPFGRDAFVAAMEAQSTPDPEALALLSELAGRHRMYALNNESRELNAYRRRTFRLDGPLLAFFSSCYLGVAKPNPAIFRLALDMAGVQPHEAVMIDDRLQNAEAARSVGMHAVQFTGAAALRVSLAELGVEP</sequence>
<dbReference type="NCBIfam" id="TIGR01509">
    <property type="entry name" value="HAD-SF-IA-v3"/>
    <property type="match status" value="1"/>
</dbReference>
<dbReference type="CDD" id="cd02603">
    <property type="entry name" value="HAD_sEH-N_like"/>
    <property type="match status" value="1"/>
</dbReference>
<dbReference type="SFLD" id="SFLDG01129">
    <property type="entry name" value="C1.5:_HAD__Beta-PGM__Phosphata"/>
    <property type="match status" value="1"/>
</dbReference>
<reference evidence="1" key="1">
    <citation type="journal article" date="2014" name="Int. J. Syst. Evol. Microbiol.">
        <title>Complete genome sequence of Corynebacterium casei LMG S-19264T (=DSM 44701T), isolated from a smear-ripened cheese.</title>
        <authorList>
            <consortium name="US DOE Joint Genome Institute (JGI-PGF)"/>
            <person name="Walter F."/>
            <person name="Albersmeier A."/>
            <person name="Kalinowski J."/>
            <person name="Ruckert C."/>
        </authorList>
    </citation>
    <scope>NUCLEOTIDE SEQUENCE</scope>
    <source>
        <strain evidence="1">JCM 14371</strain>
    </source>
</reference>
<dbReference type="Gene3D" id="3.40.50.1000">
    <property type="entry name" value="HAD superfamily/HAD-like"/>
    <property type="match status" value="1"/>
</dbReference>
<name>A0A917P7S4_9DEIO</name>
<keyword evidence="1" id="KW-0378">Hydrolase</keyword>
<organism evidence="1 2">
    <name type="scientific">Deinococcus aquiradiocola</name>
    <dbReference type="NCBI Taxonomy" id="393059"/>
    <lineage>
        <taxon>Bacteria</taxon>
        <taxon>Thermotogati</taxon>
        <taxon>Deinococcota</taxon>
        <taxon>Deinococci</taxon>
        <taxon>Deinococcales</taxon>
        <taxon>Deinococcaceae</taxon>
        <taxon>Deinococcus</taxon>
    </lineage>
</organism>
<dbReference type="Gene3D" id="1.10.150.240">
    <property type="entry name" value="Putative phosphatase, domain 2"/>
    <property type="match status" value="1"/>
</dbReference>
<gene>
    <name evidence="1" type="ORF">GCM10008939_07410</name>
</gene>
<evidence type="ECO:0000313" key="2">
    <source>
        <dbReference type="Proteomes" id="UP000635726"/>
    </source>
</evidence>
<accession>A0A917P7S4</accession>
<protein>
    <submittedName>
        <fullName evidence="1">Hydrolase</fullName>
    </submittedName>
</protein>
<dbReference type="Pfam" id="PF00702">
    <property type="entry name" value="Hydrolase"/>
    <property type="match status" value="1"/>
</dbReference>
<dbReference type="PRINTS" id="PR00413">
    <property type="entry name" value="HADHALOGNASE"/>
</dbReference>
<dbReference type="PANTHER" id="PTHR43611:SF3">
    <property type="entry name" value="FLAVIN MONONUCLEOTIDE HYDROLASE 1, CHLOROPLATIC"/>
    <property type="match status" value="1"/>
</dbReference>
<dbReference type="PANTHER" id="PTHR43611">
    <property type="entry name" value="ALPHA-D-GLUCOSE 1-PHOSPHATE PHOSPHATASE"/>
    <property type="match status" value="1"/>
</dbReference>
<dbReference type="InterPro" id="IPR036412">
    <property type="entry name" value="HAD-like_sf"/>
</dbReference>
<dbReference type="GO" id="GO:0016787">
    <property type="term" value="F:hydrolase activity"/>
    <property type="evidence" value="ECO:0007669"/>
    <property type="project" value="UniProtKB-KW"/>
</dbReference>
<dbReference type="AlphaFoldDB" id="A0A917P7S4"/>
<dbReference type="InterPro" id="IPR023198">
    <property type="entry name" value="PGP-like_dom2"/>
</dbReference>
<proteinExistence type="predicted"/>
<dbReference type="SFLD" id="SFLDS00003">
    <property type="entry name" value="Haloacid_Dehalogenase"/>
    <property type="match status" value="1"/>
</dbReference>
<dbReference type="InterPro" id="IPR023214">
    <property type="entry name" value="HAD_sf"/>
</dbReference>
<reference evidence="1" key="2">
    <citation type="submission" date="2020-09" db="EMBL/GenBank/DDBJ databases">
        <authorList>
            <person name="Sun Q."/>
            <person name="Ohkuma M."/>
        </authorList>
    </citation>
    <scope>NUCLEOTIDE SEQUENCE</scope>
    <source>
        <strain evidence="1">JCM 14371</strain>
    </source>
</reference>
<comment type="caution">
    <text evidence="1">The sequence shown here is derived from an EMBL/GenBank/DDBJ whole genome shotgun (WGS) entry which is preliminary data.</text>
</comment>
<dbReference type="SUPFAM" id="SSF56784">
    <property type="entry name" value="HAD-like"/>
    <property type="match status" value="1"/>
</dbReference>
<dbReference type="InterPro" id="IPR006439">
    <property type="entry name" value="HAD-SF_hydro_IA"/>
</dbReference>